<sequence>MPPKPRYALMDRDDLAWEKSDEAVEEWERSLNKAEIYRAVGDLIKKHRPGEAVELHSPIRGGYNVFYRLEYKDGSSAAMRIPSKGIVMFPEEKIRYEVATMRYVAANTTIPVPKVYYCGTAAENPAKSGPFIIMDYIEHERTMSEALNDPAIEPGKSHALDPNVSEQKLEFFYKQMANIVLQLSNLTFPRIGSLDEDKEGHISVIGRPLIQNMNSMLEFSSVSPTLLPSRLYQTSKEWYSALADMHLAQLTFQQNDAVEDEDDARDRYVARQLFRQLASDGRLESEFEVDNHDNEPLFRLYSEDLRPTNVLIDKDDCVVGVIDWEFAYAAPVQFSYDPPWWLLLKGPEFWSGGYKAWMAAYEPRLKTFLRLLESEEKSMLASGMINLSTSSSQGLSLSQRMRKSWESQTWMINYAARNSWAFDGIYWRYLDTRFWGPNEEGDYRARVGLLTPEQKEAMEPFVKMKIEESKERTLVERDDDYTATQWAKVLV</sequence>
<organism evidence="1 2">
    <name type="scientific">Hypoxylon rubiginosum</name>
    <dbReference type="NCBI Taxonomy" id="110542"/>
    <lineage>
        <taxon>Eukaryota</taxon>
        <taxon>Fungi</taxon>
        <taxon>Dikarya</taxon>
        <taxon>Ascomycota</taxon>
        <taxon>Pezizomycotina</taxon>
        <taxon>Sordariomycetes</taxon>
        <taxon>Xylariomycetidae</taxon>
        <taxon>Xylariales</taxon>
        <taxon>Hypoxylaceae</taxon>
        <taxon>Hypoxylon</taxon>
    </lineage>
</organism>
<evidence type="ECO:0000313" key="1">
    <source>
        <dbReference type="EMBL" id="KAI4863245.1"/>
    </source>
</evidence>
<dbReference type="Proteomes" id="UP001497700">
    <property type="component" value="Unassembled WGS sequence"/>
</dbReference>
<comment type="caution">
    <text evidence="1">The sequence shown here is derived from an EMBL/GenBank/DDBJ whole genome shotgun (WGS) entry which is preliminary data.</text>
</comment>
<proteinExistence type="predicted"/>
<accession>A0ACB9YUW8</accession>
<dbReference type="EMBL" id="MU393508">
    <property type="protein sequence ID" value="KAI4863245.1"/>
    <property type="molecule type" value="Genomic_DNA"/>
</dbReference>
<protein>
    <submittedName>
        <fullName evidence="1">Phosphotransferase family protein</fullName>
    </submittedName>
</protein>
<reference evidence="1 2" key="1">
    <citation type="journal article" date="2022" name="New Phytol.">
        <title>Ecological generalism drives hyperdiversity of secondary metabolite gene clusters in xylarialean endophytes.</title>
        <authorList>
            <person name="Franco M.E.E."/>
            <person name="Wisecaver J.H."/>
            <person name="Arnold A.E."/>
            <person name="Ju Y.M."/>
            <person name="Slot J.C."/>
            <person name="Ahrendt S."/>
            <person name="Moore L.P."/>
            <person name="Eastman K.E."/>
            <person name="Scott K."/>
            <person name="Konkel Z."/>
            <person name="Mondo S.J."/>
            <person name="Kuo A."/>
            <person name="Hayes R.D."/>
            <person name="Haridas S."/>
            <person name="Andreopoulos B."/>
            <person name="Riley R."/>
            <person name="LaButti K."/>
            <person name="Pangilinan J."/>
            <person name="Lipzen A."/>
            <person name="Amirebrahimi M."/>
            <person name="Yan J."/>
            <person name="Adam C."/>
            <person name="Keymanesh K."/>
            <person name="Ng V."/>
            <person name="Louie K."/>
            <person name="Northen T."/>
            <person name="Drula E."/>
            <person name="Henrissat B."/>
            <person name="Hsieh H.M."/>
            <person name="Youens-Clark K."/>
            <person name="Lutzoni F."/>
            <person name="Miadlikowska J."/>
            <person name="Eastwood D.C."/>
            <person name="Hamelin R.C."/>
            <person name="Grigoriev I.V."/>
            <person name="U'Ren J.M."/>
        </authorList>
    </citation>
    <scope>NUCLEOTIDE SEQUENCE [LARGE SCALE GENOMIC DNA]</scope>
    <source>
        <strain evidence="1 2">CBS 119005</strain>
    </source>
</reference>
<gene>
    <name evidence="1" type="ORF">F4820DRAFT_380145</name>
</gene>
<name>A0ACB9YUW8_9PEZI</name>
<keyword evidence="2" id="KW-1185">Reference proteome</keyword>
<evidence type="ECO:0000313" key="2">
    <source>
        <dbReference type="Proteomes" id="UP001497700"/>
    </source>
</evidence>